<dbReference type="Proteomes" id="UP000824120">
    <property type="component" value="Chromosome 1"/>
</dbReference>
<sequence>MSFSNRREGINVEKTFHFWNTASSCLQQRAVFNLIFPLRRWGIKLWKQSLAEMQASHKEYS</sequence>
<dbReference type="EMBL" id="JACXVP010000001">
    <property type="protein sequence ID" value="KAG5632758.1"/>
    <property type="molecule type" value="Genomic_DNA"/>
</dbReference>
<keyword evidence="2" id="KW-1185">Reference proteome</keyword>
<evidence type="ECO:0000313" key="2">
    <source>
        <dbReference type="Proteomes" id="UP000824120"/>
    </source>
</evidence>
<dbReference type="AlphaFoldDB" id="A0A9J6B7T6"/>
<gene>
    <name evidence="1" type="ORF">H5410_004475</name>
</gene>
<proteinExistence type="predicted"/>
<comment type="caution">
    <text evidence="1">The sequence shown here is derived from an EMBL/GenBank/DDBJ whole genome shotgun (WGS) entry which is preliminary data.</text>
</comment>
<accession>A0A9J6B7T6</accession>
<dbReference type="PROSITE" id="PS51257">
    <property type="entry name" value="PROKAR_LIPOPROTEIN"/>
    <property type="match status" value="1"/>
</dbReference>
<protein>
    <submittedName>
        <fullName evidence="1">Uncharacterized protein</fullName>
    </submittedName>
</protein>
<name>A0A9J6B7T6_SOLCO</name>
<organism evidence="1 2">
    <name type="scientific">Solanum commersonii</name>
    <name type="common">Commerson's wild potato</name>
    <name type="synonym">Commerson's nightshade</name>
    <dbReference type="NCBI Taxonomy" id="4109"/>
    <lineage>
        <taxon>Eukaryota</taxon>
        <taxon>Viridiplantae</taxon>
        <taxon>Streptophyta</taxon>
        <taxon>Embryophyta</taxon>
        <taxon>Tracheophyta</taxon>
        <taxon>Spermatophyta</taxon>
        <taxon>Magnoliopsida</taxon>
        <taxon>eudicotyledons</taxon>
        <taxon>Gunneridae</taxon>
        <taxon>Pentapetalae</taxon>
        <taxon>asterids</taxon>
        <taxon>lamiids</taxon>
        <taxon>Solanales</taxon>
        <taxon>Solanaceae</taxon>
        <taxon>Solanoideae</taxon>
        <taxon>Solaneae</taxon>
        <taxon>Solanum</taxon>
    </lineage>
</organism>
<evidence type="ECO:0000313" key="1">
    <source>
        <dbReference type="EMBL" id="KAG5632758.1"/>
    </source>
</evidence>
<reference evidence="1 2" key="1">
    <citation type="submission" date="2020-09" db="EMBL/GenBank/DDBJ databases">
        <title>De no assembly of potato wild relative species, Solanum commersonii.</title>
        <authorList>
            <person name="Cho K."/>
        </authorList>
    </citation>
    <scope>NUCLEOTIDE SEQUENCE [LARGE SCALE GENOMIC DNA]</scope>
    <source>
        <strain evidence="1">LZ3.2</strain>
        <tissue evidence="1">Leaf</tissue>
    </source>
</reference>